<evidence type="ECO:0000256" key="7">
    <source>
        <dbReference type="ARBA" id="ARBA00022968"/>
    </source>
</evidence>
<dbReference type="SUPFAM" id="SSF90002">
    <property type="entry name" value="Hypothetical protein YjiA, C-terminal domain"/>
    <property type="match status" value="1"/>
</dbReference>
<keyword evidence="7" id="KW-0735">Signal-anchor</keyword>
<dbReference type="InterPro" id="IPR004159">
    <property type="entry name" value="Put_SAM_MeTrfase"/>
</dbReference>
<comment type="similarity">
    <text evidence="10">Belongs to the SIMIBI class G3E GTPase family. ZNG1 subfamily.</text>
</comment>
<evidence type="ECO:0000256" key="1">
    <source>
        <dbReference type="ARBA" id="ARBA00004243"/>
    </source>
</evidence>
<keyword evidence="6" id="KW-0378">Hydrolase</keyword>
<evidence type="ECO:0000313" key="17">
    <source>
        <dbReference type="Proteomes" id="UP000826656"/>
    </source>
</evidence>
<keyword evidence="5" id="KW-0547">Nucleotide-binding</keyword>
<evidence type="ECO:0000256" key="4">
    <source>
        <dbReference type="ARBA" id="ARBA00022603"/>
    </source>
</evidence>
<dbReference type="SUPFAM" id="SSF52540">
    <property type="entry name" value="P-loop containing nucleoside triphosphate hydrolases"/>
    <property type="match status" value="1"/>
</dbReference>
<proteinExistence type="inferred from homology"/>
<accession>A0ABQ7UZI7</accession>
<evidence type="ECO:0000256" key="2">
    <source>
        <dbReference type="ARBA" id="ARBA00004606"/>
    </source>
</evidence>
<keyword evidence="13" id="KW-0472">Membrane</keyword>
<evidence type="ECO:0000256" key="6">
    <source>
        <dbReference type="ARBA" id="ARBA00022801"/>
    </source>
</evidence>
<feature type="transmembrane region" description="Helical" evidence="13">
    <location>
        <begin position="1143"/>
        <end position="1162"/>
    </location>
</feature>
<dbReference type="InterPro" id="IPR003495">
    <property type="entry name" value="CobW/HypB/UreG_nucleotide-bd"/>
</dbReference>
<protein>
    <submittedName>
        <fullName evidence="16">Uncharacterized protein</fullName>
    </submittedName>
</protein>
<dbReference type="InterPro" id="IPR029063">
    <property type="entry name" value="SAM-dependent_MTases_sf"/>
</dbReference>
<dbReference type="SUPFAM" id="SSF110111">
    <property type="entry name" value="Ctag/Cox11"/>
    <property type="match status" value="1"/>
</dbReference>
<evidence type="ECO:0000256" key="8">
    <source>
        <dbReference type="ARBA" id="ARBA00023180"/>
    </source>
</evidence>
<evidence type="ECO:0000256" key="13">
    <source>
        <dbReference type="SAM" id="Phobius"/>
    </source>
</evidence>
<dbReference type="Gene3D" id="3.40.50.300">
    <property type="entry name" value="P-loop containing nucleotide triphosphate hydrolases"/>
    <property type="match status" value="1"/>
</dbReference>
<evidence type="ECO:0000259" key="15">
    <source>
        <dbReference type="Pfam" id="PF07683"/>
    </source>
</evidence>
<dbReference type="CDD" id="cd03112">
    <property type="entry name" value="CobW-like"/>
    <property type="match status" value="1"/>
</dbReference>
<organism evidence="16 17">
    <name type="scientific">Solanum tuberosum</name>
    <name type="common">Potato</name>
    <dbReference type="NCBI Taxonomy" id="4113"/>
    <lineage>
        <taxon>Eukaryota</taxon>
        <taxon>Viridiplantae</taxon>
        <taxon>Streptophyta</taxon>
        <taxon>Embryophyta</taxon>
        <taxon>Tracheophyta</taxon>
        <taxon>Spermatophyta</taxon>
        <taxon>Magnoliopsida</taxon>
        <taxon>eudicotyledons</taxon>
        <taxon>Gunneridae</taxon>
        <taxon>Pentapetalae</taxon>
        <taxon>asterids</taxon>
        <taxon>lamiids</taxon>
        <taxon>Solanales</taxon>
        <taxon>Solanaceae</taxon>
        <taxon>Solanoideae</taxon>
        <taxon>Solaneae</taxon>
        <taxon>Solanum</taxon>
    </lineage>
</organism>
<dbReference type="NCBIfam" id="NF003465">
    <property type="entry name" value="PRK05089.1"/>
    <property type="match status" value="1"/>
</dbReference>
<feature type="domain" description="CobW C-terminal" evidence="15">
    <location>
        <begin position="348"/>
        <end position="417"/>
    </location>
</feature>
<evidence type="ECO:0000256" key="3">
    <source>
        <dbReference type="ARBA" id="ARBA00008361"/>
    </source>
</evidence>
<evidence type="ECO:0000256" key="11">
    <source>
        <dbReference type="ARBA" id="ARBA00037847"/>
    </source>
</evidence>
<comment type="subcellular location">
    <subcellularLocation>
        <location evidence="11">Endomembrane system</location>
        <topology evidence="11">Single-pass membrane protein</topology>
    </subcellularLocation>
    <subcellularLocation>
        <location evidence="2">Membrane</location>
        <topology evidence="2">Single-pass type II membrane protein</topology>
    </subcellularLocation>
    <subcellularLocation>
        <location evidence="1">Mitochondrion inner membrane</location>
        <topology evidence="1">Single-pass membrane protein</topology>
        <orientation evidence="1">Intermembrane side</orientation>
    </subcellularLocation>
</comment>
<keyword evidence="4" id="KW-0489">Methyltransferase</keyword>
<dbReference type="Gene3D" id="3.30.1220.10">
    <property type="entry name" value="CobW-like, C-terminal domain"/>
    <property type="match status" value="1"/>
</dbReference>
<keyword evidence="13" id="KW-1133">Transmembrane helix</keyword>
<name>A0ABQ7UZI7_SOLTU</name>
<dbReference type="Proteomes" id="UP000826656">
    <property type="component" value="Unassembled WGS sequence"/>
</dbReference>
<dbReference type="SUPFAM" id="SSF53335">
    <property type="entry name" value="S-adenosyl-L-methionine-dependent methyltransferases"/>
    <property type="match status" value="2"/>
</dbReference>
<dbReference type="Pfam" id="PF07683">
    <property type="entry name" value="CobW_C"/>
    <property type="match status" value="1"/>
</dbReference>
<comment type="similarity">
    <text evidence="3">Belongs to the methyltransferase superfamily.</text>
</comment>
<dbReference type="InterPro" id="IPR023471">
    <property type="entry name" value="CtaG/Cox11_dom_sf"/>
</dbReference>
<dbReference type="Pfam" id="PF04442">
    <property type="entry name" value="CtaG_Cox11"/>
    <property type="match status" value="1"/>
</dbReference>
<dbReference type="Gene3D" id="2.60.370.10">
    <property type="entry name" value="Ctag/Cox11"/>
    <property type="match status" value="1"/>
</dbReference>
<comment type="catalytic activity">
    <reaction evidence="12">
        <text>GTP + H2O = GDP + phosphate + H(+)</text>
        <dbReference type="Rhea" id="RHEA:19669"/>
        <dbReference type="ChEBI" id="CHEBI:15377"/>
        <dbReference type="ChEBI" id="CHEBI:15378"/>
        <dbReference type="ChEBI" id="CHEBI:37565"/>
        <dbReference type="ChEBI" id="CHEBI:43474"/>
        <dbReference type="ChEBI" id="CHEBI:58189"/>
    </reaction>
    <physiologicalReaction direction="left-to-right" evidence="12">
        <dbReference type="Rhea" id="RHEA:19670"/>
    </physiologicalReaction>
</comment>
<dbReference type="InterPro" id="IPR011629">
    <property type="entry name" value="CobW-like_C"/>
</dbReference>
<dbReference type="Gene3D" id="3.40.50.150">
    <property type="entry name" value="Vaccinia Virus protein VP39"/>
    <property type="match status" value="1"/>
</dbReference>
<comment type="caution">
    <text evidence="16">The sequence shown here is derived from an EMBL/GenBank/DDBJ whole genome shotgun (WGS) entry which is preliminary data.</text>
</comment>
<evidence type="ECO:0000256" key="9">
    <source>
        <dbReference type="ARBA" id="ARBA00023186"/>
    </source>
</evidence>
<keyword evidence="17" id="KW-1185">Reference proteome</keyword>
<sequence length="1319" mass="149121">MYPVHNAMYLAMWNVSNAMYPVHNAMYPAMWNVSNLMYPVHNAMYPAMWNVSNLMYPVHNTMYPANIIFKGFLRLSMEDSDEEPPLAVEINDAVSSNQLTEGSELPPVGVTVITGYLGSGKSTLINYILKTQHGKKIAVILNEFGEELGVERAMINEGEEGNLVEEWVELANGCICCTVKHSLVQALEQLVQRKERLDHILLETTGLANPAPLASVLWLDDQLESDVRLDSIITVVDAKNLRYQLKPNPDSSSFPEAYLQIAFADVIILNKVDLISQDDSGAVLEELEKEIRDVNSLANIIHSVRCQVDLSKILNCQAYDPTHAAHLEALLKENKSLTTKGLHDSEVRTLCICDEQQIDLDKVRIWLEELLWDKKYGMDVYRCKGILRVRNSDELHTLQGVREIYEIVPSRKWRNEEIQMNKIHRHIKKGKGKVKVQFLEANYSVCVLIVLLSPFSSTTFDSVTSYAKPDIYTNYRTLKEQARNDYLELKSISLGANLIKDVGLCGKERENYVPCYNVSANLLAGLKDGEEFDRHCELSQEHQNCLVRPPKEYKIPLTWPAGRDVIWSGNVKLTKDQFLSSGSMTKRLMLLEENQIAFHSEDGMIVDGVKDYSHLIADMIGLGSDTEFLQAGVRSVLDIGCGFGSFGAHLLSLRLMALCVAPYEPSGSQVQLALERGLPAVIGNFISKQLPFQSLSYEMVHCAQCGIIWDSKDGLFLIEIDRLLKPGGYFVLTSPTTQQQDSTTSTKKGITSSSLEGFTKKLCWSLLAQQEETFIWQKTADSQCYTSSSQDEIPVCKGNDMQMYYQPLARCISGTTSHRWVPIHSKSDDLNSTEIEIHGLHPDDFFEDLNFWKLALRNYWSLLSPLIFSDHPKRPGDDDPLPPYNMVRNVMDMNAHYGGLSAALMEARKAVWVMNVVPLGARNTLPLIHDRGFAGVLHNWCEPFPTYPRTYDLLHANGLLSHIASQKCSMFELLLEMDRILRPEGWIILSDTLGTIEKARTLAAQIRWEARVIDLQNGTLERNLGLLPVSWKMSLFRLSRRVNPLLSLNRTHHYPLSTSRECLEIVASKDINLGAINNKYGQIFGFGYRGFTSRCELNKSTLHNCKGPSFLRGQSTVRSWPVLNLRHHYATQATATENKSRKMLFYLVGLVFAMVGASYAAVPLYRRFCQATGYGGTIQRRESVEEKIARHEKDGRVTSREIAVQFNADVADGMPWKFTPTQREVRVKPGESALAFYTAENRSSTPITGVSTYNVTPMKAAVYFNKIQCFCFEEQRLLPGEQIDMPVFFYIDPEFETDPKMDGINNLILSYTFFKVSDK</sequence>
<keyword evidence="4" id="KW-0808">Transferase</keyword>
<keyword evidence="8" id="KW-0325">Glycoprotein</keyword>
<evidence type="ECO:0000256" key="5">
    <source>
        <dbReference type="ARBA" id="ARBA00022741"/>
    </source>
</evidence>
<dbReference type="Pfam" id="PF03141">
    <property type="entry name" value="Methyltransf_29"/>
    <property type="match status" value="1"/>
</dbReference>
<gene>
    <name evidence="16" type="ORF">KY290_026445</name>
</gene>
<dbReference type="InterPro" id="IPR027417">
    <property type="entry name" value="P-loop_NTPase"/>
</dbReference>
<feature type="domain" description="CobW/HypB/UreG nucleotide-binding" evidence="14">
    <location>
        <begin position="110"/>
        <end position="301"/>
    </location>
</feature>
<dbReference type="InterPro" id="IPR036627">
    <property type="entry name" value="CobW-likC_sf"/>
</dbReference>
<evidence type="ECO:0000313" key="16">
    <source>
        <dbReference type="EMBL" id="KAH0756175.1"/>
    </source>
</evidence>
<reference evidence="16 17" key="1">
    <citation type="journal article" date="2021" name="bioRxiv">
        <title>Chromosome-scale and haplotype-resolved genome assembly of a tetraploid potato cultivar.</title>
        <authorList>
            <person name="Sun H."/>
            <person name="Jiao W.-B."/>
            <person name="Krause K."/>
            <person name="Campoy J.A."/>
            <person name="Goel M."/>
            <person name="Folz-Donahue K."/>
            <person name="Kukat C."/>
            <person name="Huettel B."/>
            <person name="Schneeberger K."/>
        </authorList>
    </citation>
    <scope>NUCLEOTIDE SEQUENCE [LARGE SCALE GENOMIC DNA]</scope>
    <source>
        <strain evidence="16">SolTubOtavaFocal</strain>
        <tissue evidence="16">Leaves</tissue>
    </source>
</reference>
<evidence type="ECO:0000256" key="10">
    <source>
        <dbReference type="ARBA" id="ARBA00034320"/>
    </source>
</evidence>
<dbReference type="CDD" id="cd02440">
    <property type="entry name" value="AdoMet_MTases"/>
    <property type="match status" value="1"/>
</dbReference>
<evidence type="ECO:0000259" key="14">
    <source>
        <dbReference type="Pfam" id="PF02492"/>
    </source>
</evidence>
<keyword evidence="9" id="KW-0143">Chaperone</keyword>
<evidence type="ECO:0000256" key="12">
    <source>
        <dbReference type="ARBA" id="ARBA00049117"/>
    </source>
</evidence>
<dbReference type="InterPro" id="IPR007533">
    <property type="entry name" value="Cyt_c_oxidase_assmbl_CtaG"/>
</dbReference>
<dbReference type="EMBL" id="JAIVGD010000018">
    <property type="protein sequence ID" value="KAH0756175.1"/>
    <property type="molecule type" value="Genomic_DNA"/>
</dbReference>
<dbReference type="PANTHER" id="PTHR10108">
    <property type="entry name" value="SAM-DEPENDENT METHYLTRANSFERASE"/>
    <property type="match status" value="1"/>
</dbReference>
<dbReference type="Pfam" id="PF02492">
    <property type="entry name" value="cobW"/>
    <property type="match status" value="1"/>
</dbReference>
<dbReference type="HAMAP" id="MF_00155">
    <property type="entry name" value="CtaG"/>
    <property type="match status" value="1"/>
</dbReference>
<dbReference type="PANTHER" id="PTHR10108:SF1173">
    <property type="entry name" value="METHYLTRANSFERASE"/>
    <property type="match status" value="1"/>
</dbReference>
<keyword evidence="13" id="KW-0812">Transmembrane</keyword>